<organism evidence="7 8">
    <name type="scientific">Frankia canadensis</name>
    <dbReference type="NCBI Taxonomy" id="1836972"/>
    <lineage>
        <taxon>Bacteria</taxon>
        <taxon>Bacillati</taxon>
        <taxon>Actinomycetota</taxon>
        <taxon>Actinomycetes</taxon>
        <taxon>Frankiales</taxon>
        <taxon>Frankiaceae</taxon>
        <taxon>Frankia</taxon>
    </lineage>
</organism>
<dbReference type="RefSeq" id="WP_101829701.1">
    <property type="nucleotide sequence ID" value="NZ_FZMO01000004.1"/>
</dbReference>
<feature type="domain" description="HTH tetR-type" evidence="6">
    <location>
        <begin position="22"/>
        <end position="82"/>
    </location>
</feature>
<dbReference type="PANTHER" id="PTHR30055:SF234">
    <property type="entry name" value="HTH-TYPE TRANSCRIPTIONAL REGULATOR BETI"/>
    <property type="match status" value="1"/>
</dbReference>
<feature type="compositionally biased region" description="Basic and acidic residues" evidence="5">
    <location>
        <begin position="10"/>
        <end position="24"/>
    </location>
</feature>
<evidence type="ECO:0000313" key="7">
    <source>
        <dbReference type="EMBL" id="SNQ45541.1"/>
    </source>
</evidence>
<dbReference type="EMBL" id="FZMO01000004">
    <property type="protein sequence ID" value="SNQ45541.1"/>
    <property type="molecule type" value="Genomic_DNA"/>
</dbReference>
<evidence type="ECO:0000256" key="2">
    <source>
        <dbReference type="ARBA" id="ARBA00023125"/>
    </source>
</evidence>
<keyword evidence="1" id="KW-0805">Transcription regulation</keyword>
<feature type="DNA-binding region" description="H-T-H motif" evidence="4">
    <location>
        <begin position="45"/>
        <end position="64"/>
    </location>
</feature>
<dbReference type="GO" id="GO:0003700">
    <property type="term" value="F:DNA-binding transcription factor activity"/>
    <property type="evidence" value="ECO:0007669"/>
    <property type="project" value="TreeGrafter"/>
</dbReference>
<evidence type="ECO:0000259" key="6">
    <source>
        <dbReference type="PROSITE" id="PS50977"/>
    </source>
</evidence>
<name>A0A2I2KIP6_9ACTN</name>
<dbReference type="PANTHER" id="PTHR30055">
    <property type="entry name" value="HTH-TYPE TRANSCRIPTIONAL REGULATOR RUTR"/>
    <property type="match status" value="1"/>
</dbReference>
<dbReference type="Pfam" id="PF00440">
    <property type="entry name" value="TetR_N"/>
    <property type="match status" value="1"/>
</dbReference>
<sequence>MVEANSGNRRGYDNRGRAEQARRTRARIVDATRDQLLAQGYRATTMAGVARAAGVSTETVYKAFGTKSALVKATYDVALVGDDEPVPLAARPQMRALLADPDPASKLRRYAAVARTLADRIGPLSSVLLAGARGGGDPDLEALAATIDEERLRGATALVTHLAATGGLRAGLDADQARDTVWTLISPDVHRLLVADRGWSPDDYERWLADTLVAALIA</sequence>
<evidence type="ECO:0000256" key="4">
    <source>
        <dbReference type="PROSITE-ProRule" id="PRU00335"/>
    </source>
</evidence>
<dbReference type="Gene3D" id="1.10.357.10">
    <property type="entry name" value="Tetracycline Repressor, domain 2"/>
    <property type="match status" value="1"/>
</dbReference>
<feature type="region of interest" description="Disordered" evidence="5">
    <location>
        <begin position="1"/>
        <end position="24"/>
    </location>
</feature>
<dbReference type="SUPFAM" id="SSF48498">
    <property type="entry name" value="Tetracyclin repressor-like, C-terminal domain"/>
    <property type="match status" value="1"/>
</dbReference>
<evidence type="ECO:0000313" key="8">
    <source>
        <dbReference type="Proteomes" id="UP000234331"/>
    </source>
</evidence>
<reference evidence="7 8" key="1">
    <citation type="submission" date="2017-06" db="EMBL/GenBank/DDBJ databases">
        <authorList>
            <person name="Kim H.J."/>
            <person name="Triplett B.A."/>
        </authorList>
    </citation>
    <scope>NUCLEOTIDE SEQUENCE [LARGE SCALE GENOMIC DNA]</scope>
    <source>
        <strain evidence="7">FRACA_ARgP5</strain>
    </source>
</reference>
<gene>
    <name evidence="7" type="ORF">FRACA_1010019</name>
</gene>
<keyword evidence="8" id="KW-1185">Reference proteome</keyword>
<dbReference type="AlphaFoldDB" id="A0A2I2KIP6"/>
<dbReference type="Proteomes" id="UP000234331">
    <property type="component" value="Unassembled WGS sequence"/>
</dbReference>
<dbReference type="SUPFAM" id="SSF46689">
    <property type="entry name" value="Homeodomain-like"/>
    <property type="match status" value="1"/>
</dbReference>
<keyword evidence="3" id="KW-0804">Transcription</keyword>
<dbReference type="PROSITE" id="PS50977">
    <property type="entry name" value="HTH_TETR_2"/>
    <property type="match status" value="1"/>
</dbReference>
<evidence type="ECO:0000256" key="5">
    <source>
        <dbReference type="SAM" id="MobiDB-lite"/>
    </source>
</evidence>
<protein>
    <submittedName>
        <fullName evidence="7">Putative TetR-family transcriptional regulator</fullName>
    </submittedName>
</protein>
<keyword evidence="2 4" id="KW-0238">DNA-binding</keyword>
<evidence type="ECO:0000256" key="1">
    <source>
        <dbReference type="ARBA" id="ARBA00023015"/>
    </source>
</evidence>
<dbReference type="InterPro" id="IPR050109">
    <property type="entry name" value="HTH-type_TetR-like_transc_reg"/>
</dbReference>
<dbReference type="InterPro" id="IPR009057">
    <property type="entry name" value="Homeodomain-like_sf"/>
</dbReference>
<evidence type="ECO:0000256" key="3">
    <source>
        <dbReference type="ARBA" id="ARBA00023163"/>
    </source>
</evidence>
<dbReference type="InterPro" id="IPR036271">
    <property type="entry name" value="Tet_transcr_reg_TetR-rel_C_sf"/>
</dbReference>
<dbReference type="InterPro" id="IPR001647">
    <property type="entry name" value="HTH_TetR"/>
</dbReference>
<accession>A0A2I2KIP6</accession>
<dbReference type="GO" id="GO:0000976">
    <property type="term" value="F:transcription cis-regulatory region binding"/>
    <property type="evidence" value="ECO:0007669"/>
    <property type="project" value="TreeGrafter"/>
</dbReference>
<dbReference type="PRINTS" id="PR00455">
    <property type="entry name" value="HTHTETR"/>
</dbReference>
<dbReference type="OrthoDB" id="4823039at2"/>
<proteinExistence type="predicted"/>